<dbReference type="RefSeq" id="WP_338227288.1">
    <property type="nucleotide sequence ID" value="NZ_BTPE01000002.1"/>
</dbReference>
<protein>
    <submittedName>
        <fullName evidence="1">Uncharacterized protein</fullName>
    </submittedName>
</protein>
<dbReference type="Gene3D" id="3.40.50.300">
    <property type="entry name" value="P-loop containing nucleotide triphosphate hydrolases"/>
    <property type="match status" value="1"/>
</dbReference>
<comment type="caution">
    <text evidence="1">The sequence shown here is derived from an EMBL/GenBank/DDBJ whole genome shotgun (WGS) entry which is preliminary data.</text>
</comment>
<reference evidence="1 2" key="1">
    <citation type="submission" date="2023-08" db="EMBL/GenBank/DDBJ databases">
        <title>Draft genome sequence of Algoriphagus taiwanensis.</title>
        <authorList>
            <person name="Takatani N."/>
            <person name="Hosokawa M."/>
            <person name="Sawabe T."/>
        </authorList>
    </citation>
    <scope>NUCLEOTIDE SEQUENCE [LARGE SCALE GENOMIC DNA]</scope>
    <source>
        <strain evidence="1 2">JCM 19755</strain>
    </source>
</reference>
<gene>
    <name evidence="1" type="ORF">Ataiwa_07410</name>
</gene>
<sequence length="439" mass="50626">MKAEKINKLTDVYGNSREVPLTYQTRPKVDDRFVNDITRDKHIVLHGGSKQGKTCLRKNHLTEEEYVLVQCTRDTSRSKLYELILKNANYQYEVSKSITTSGTNKITVNISAEGGIPLLTKAKGETEYEGTKERETSIFYKKLEIDPDDPNDLVRVLEESGFNKFIVIEDFHYLDEDVQKQFAFDLKVIHETSKFVFIIIGVWLETNRLLLYNGDLNGRLTNINVDKWPDEYLQMVINNGKPLLNIDFSEDVENEIIKISQDNVGLLQELCYRLCEQYEIWQTQDQSKTIGTVEQVRELAKEIADDQAGRYSIFLSKFSEGLSSTELEMYKWIMWTVVNASSDELRNGISQNTIFHRIKSEHPRASTLQQNNVNQALERVQNVQFKHKLQPLILDYSNSELSVVDVNFIVYLQTHSKEELLSKIGMNPSTAKDNWTGGI</sequence>
<evidence type="ECO:0000313" key="2">
    <source>
        <dbReference type="Proteomes" id="UP001307705"/>
    </source>
</evidence>
<proteinExistence type="predicted"/>
<keyword evidence="2" id="KW-1185">Reference proteome</keyword>
<accession>A0ABQ6PX07</accession>
<dbReference type="InterPro" id="IPR027417">
    <property type="entry name" value="P-loop_NTPase"/>
</dbReference>
<dbReference type="SUPFAM" id="SSF52540">
    <property type="entry name" value="P-loop containing nucleoside triphosphate hydrolases"/>
    <property type="match status" value="1"/>
</dbReference>
<dbReference type="Proteomes" id="UP001307705">
    <property type="component" value="Unassembled WGS sequence"/>
</dbReference>
<evidence type="ECO:0000313" key="1">
    <source>
        <dbReference type="EMBL" id="GMQ32469.1"/>
    </source>
</evidence>
<dbReference type="EMBL" id="BTPE01000002">
    <property type="protein sequence ID" value="GMQ32469.1"/>
    <property type="molecule type" value="Genomic_DNA"/>
</dbReference>
<name>A0ABQ6PX07_9BACT</name>
<organism evidence="1 2">
    <name type="scientific">Algoriphagus taiwanensis</name>
    <dbReference type="NCBI Taxonomy" id="1445656"/>
    <lineage>
        <taxon>Bacteria</taxon>
        <taxon>Pseudomonadati</taxon>
        <taxon>Bacteroidota</taxon>
        <taxon>Cytophagia</taxon>
        <taxon>Cytophagales</taxon>
        <taxon>Cyclobacteriaceae</taxon>
        <taxon>Algoriphagus</taxon>
    </lineage>
</organism>